<accession>A0A841GXG9</accession>
<dbReference type="EMBL" id="JACHIA010000004">
    <property type="protein sequence ID" value="MBB6070376.1"/>
    <property type="molecule type" value="Genomic_DNA"/>
</dbReference>
<protein>
    <submittedName>
        <fullName evidence="2">Uncharacterized protein</fullName>
    </submittedName>
</protein>
<gene>
    <name evidence="2" type="ORF">HNQ61_001995</name>
</gene>
<evidence type="ECO:0000313" key="3">
    <source>
        <dbReference type="Proteomes" id="UP000582837"/>
    </source>
</evidence>
<keyword evidence="1" id="KW-1133">Transmembrane helix</keyword>
<keyword evidence="1" id="KW-0472">Membrane</keyword>
<sequence>MVLLASSGTAPLGTLQQIGVIFAALFLAGGYLYAFLNLGKRGARWFLRISAPLVLAFLLWRGEQGAITLFFGLGTGLITAIDLLADNFKWQPVVMRTLAVLFLGAVLSEMYPAHGWIDNVVTLMDTMF</sequence>
<proteinExistence type="predicted"/>
<feature type="transmembrane region" description="Helical" evidence="1">
    <location>
        <begin position="66"/>
        <end position="85"/>
    </location>
</feature>
<dbReference type="Proteomes" id="UP000582837">
    <property type="component" value="Unassembled WGS sequence"/>
</dbReference>
<comment type="caution">
    <text evidence="2">The sequence shown here is derived from an EMBL/GenBank/DDBJ whole genome shotgun (WGS) entry which is preliminary data.</text>
</comment>
<feature type="transmembrane region" description="Helical" evidence="1">
    <location>
        <begin position="97"/>
        <end position="117"/>
    </location>
</feature>
<dbReference type="AlphaFoldDB" id="A0A841GXG9"/>
<evidence type="ECO:0000313" key="2">
    <source>
        <dbReference type="EMBL" id="MBB6070376.1"/>
    </source>
</evidence>
<keyword evidence="1" id="KW-0812">Transmembrane</keyword>
<feature type="transmembrane region" description="Helical" evidence="1">
    <location>
        <begin position="43"/>
        <end position="60"/>
    </location>
</feature>
<evidence type="ECO:0000256" key="1">
    <source>
        <dbReference type="SAM" id="Phobius"/>
    </source>
</evidence>
<keyword evidence="3" id="KW-1185">Reference proteome</keyword>
<organism evidence="2 3">
    <name type="scientific">Longimicrobium terrae</name>
    <dbReference type="NCBI Taxonomy" id="1639882"/>
    <lineage>
        <taxon>Bacteria</taxon>
        <taxon>Pseudomonadati</taxon>
        <taxon>Gemmatimonadota</taxon>
        <taxon>Longimicrobiia</taxon>
        <taxon>Longimicrobiales</taxon>
        <taxon>Longimicrobiaceae</taxon>
        <taxon>Longimicrobium</taxon>
    </lineage>
</organism>
<name>A0A841GXG9_9BACT</name>
<feature type="transmembrane region" description="Helical" evidence="1">
    <location>
        <begin position="15"/>
        <end position="36"/>
    </location>
</feature>
<reference evidence="2 3" key="1">
    <citation type="submission" date="2020-08" db="EMBL/GenBank/DDBJ databases">
        <title>Genomic Encyclopedia of Type Strains, Phase IV (KMG-IV): sequencing the most valuable type-strain genomes for metagenomic binning, comparative biology and taxonomic classification.</title>
        <authorList>
            <person name="Goeker M."/>
        </authorList>
    </citation>
    <scope>NUCLEOTIDE SEQUENCE [LARGE SCALE GENOMIC DNA]</scope>
    <source>
        <strain evidence="2 3">DSM 29007</strain>
    </source>
</reference>
<dbReference type="RefSeq" id="WP_170035762.1">
    <property type="nucleotide sequence ID" value="NZ_JABDTL010000001.1"/>
</dbReference>